<dbReference type="Proteomes" id="UP001239019">
    <property type="component" value="Unassembled WGS sequence"/>
</dbReference>
<name>A0ABU0W8F9_9GAMM</name>
<evidence type="ECO:0000313" key="1">
    <source>
        <dbReference type="EMBL" id="MDQ2069285.1"/>
    </source>
</evidence>
<keyword evidence="2" id="KW-1185">Reference proteome</keyword>
<gene>
    <name evidence="1" type="ORF">RBH19_05325</name>
</gene>
<reference evidence="1 2" key="1">
    <citation type="submission" date="2023-08" db="EMBL/GenBank/DDBJ databases">
        <title>Whole-genome sequencing of halo(alkali)philic microorganisms from hypersaline lakes.</title>
        <authorList>
            <person name="Sorokin D.Y."/>
            <person name="Abbas B."/>
            <person name="Merkel A.Y."/>
        </authorList>
    </citation>
    <scope>NUCLEOTIDE SEQUENCE [LARGE SCALE GENOMIC DNA]</scope>
    <source>
        <strain evidence="1 2">AB-CW4</strain>
    </source>
</reference>
<evidence type="ECO:0000313" key="2">
    <source>
        <dbReference type="Proteomes" id="UP001239019"/>
    </source>
</evidence>
<protein>
    <submittedName>
        <fullName evidence="1">Uncharacterized protein</fullName>
    </submittedName>
</protein>
<dbReference type="EMBL" id="JAVDDT010000002">
    <property type="protein sequence ID" value="MDQ2069285.1"/>
    <property type="molecule type" value="Genomic_DNA"/>
</dbReference>
<organism evidence="1 2">
    <name type="scientific">Natronospira bacteriovora</name>
    <dbReference type="NCBI Taxonomy" id="3069753"/>
    <lineage>
        <taxon>Bacteria</taxon>
        <taxon>Pseudomonadati</taxon>
        <taxon>Pseudomonadota</taxon>
        <taxon>Gammaproteobacteria</taxon>
        <taxon>Natronospirales</taxon>
        <taxon>Natronospiraceae</taxon>
        <taxon>Natronospira</taxon>
    </lineage>
</organism>
<comment type="caution">
    <text evidence="1">The sequence shown here is derived from an EMBL/GenBank/DDBJ whole genome shotgun (WGS) entry which is preliminary data.</text>
</comment>
<dbReference type="RefSeq" id="WP_306727769.1">
    <property type="nucleotide sequence ID" value="NZ_JAVDDT010000002.1"/>
</dbReference>
<sequence>MITRCYTRQIGRRTDEGLVMMFPPAGASSQPKIGITLGDHTVVQISSEEAEEVVLYLRQVTSAHDSPGPDVHIPLGSRGVWLVIGPARAYRLRVALDDVLGHLAAAQLAEAANG</sequence>
<proteinExistence type="predicted"/>
<accession>A0ABU0W8F9</accession>